<reference evidence="1 2" key="1">
    <citation type="submission" date="2020-08" db="EMBL/GenBank/DDBJ databases">
        <title>Genome public.</title>
        <authorList>
            <person name="Liu C."/>
            <person name="Sun Q."/>
        </authorList>
    </citation>
    <scope>NUCLEOTIDE SEQUENCE [LARGE SCALE GENOMIC DNA]</scope>
    <source>
        <strain evidence="1 2">NSJ-43</strain>
    </source>
</reference>
<evidence type="ECO:0000313" key="1">
    <source>
        <dbReference type="EMBL" id="MBC5679730.1"/>
    </source>
</evidence>
<dbReference type="Proteomes" id="UP000628463">
    <property type="component" value="Unassembled WGS sequence"/>
</dbReference>
<dbReference type="EMBL" id="JACOPD010000001">
    <property type="protein sequence ID" value="MBC5679730.1"/>
    <property type="molecule type" value="Genomic_DNA"/>
</dbReference>
<dbReference type="RefSeq" id="WP_021865663.1">
    <property type="nucleotide sequence ID" value="NZ_JACOPD010000001.1"/>
</dbReference>
<dbReference type="Gene3D" id="3.40.50.300">
    <property type="entry name" value="P-loop containing nucleotide triphosphate hydrolases"/>
    <property type="match status" value="1"/>
</dbReference>
<dbReference type="InterPro" id="IPR027417">
    <property type="entry name" value="P-loop_NTPase"/>
</dbReference>
<comment type="caution">
    <text evidence="1">The sequence shown here is derived from an EMBL/GenBank/DDBJ whole genome shotgun (WGS) entry which is preliminary data.</text>
</comment>
<organism evidence="1 2">
    <name type="scientific">Lachnospira hominis</name>
    <name type="common">ex Liu et al. 2021</name>
    <dbReference type="NCBI Taxonomy" id="2763051"/>
    <lineage>
        <taxon>Bacteria</taxon>
        <taxon>Bacillati</taxon>
        <taxon>Bacillota</taxon>
        <taxon>Clostridia</taxon>
        <taxon>Lachnospirales</taxon>
        <taxon>Lachnospiraceae</taxon>
        <taxon>Lachnospira</taxon>
    </lineage>
</organism>
<keyword evidence="2" id="KW-1185">Reference proteome</keyword>
<proteinExistence type="predicted"/>
<accession>A0ABR7FX05</accession>
<evidence type="ECO:0000313" key="2">
    <source>
        <dbReference type="Proteomes" id="UP000628463"/>
    </source>
</evidence>
<protein>
    <submittedName>
        <fullName evidence="1">Cytidylate kinase-like family protein</fullName>
    </submittedName>
</protein>
<sequence length="191" mass="21472">MIITIARECGCYGDLIGEKLGEKLGIPVYDKKSVTQMAKEAGIYSKYPNFFSEKQANEFLAAIISDECETVKDTPQKALSAVIKDESFLLIGRCGNFAYGTDHNVLRIFLSGNRQIRVGNIMKKHNVNVREAENTVDSTDERRAAYHKYYTDETWGYAGNYDLCLDACRLGVDGVIDIVLQYIKKTGMEKD</sequence>
<name>A0ABR7FX05_9FIRM</name>
<gene>
    <name evidence="1" type="ORF">H8S01_01965</name>
</gene>
<dbReference type="Pfam" id="PF13189">
    <property type="entry name" value="Cytidylate_kin2"/>
    <property type="match status" value="1"/>
</dbReference>